<feature type="transmembrane region" description="Helical" evidence="1">
    <location>
        <begin position="12"/>
        <end position="44"/>
    </location>
</feature>
<dbReference type="AlphaFoldDB" id="A0A2D0JS88"/>
<gene>
    <name evidence="2" type="ORF">Xmir_01532</name>
</gene>
<name>A0A2D0JS88_9GAMM</name>
<sequence length="83" mass="9701">MIDVLFLVLNQMSIWFLFNGMVTGFPLVIIYTCFILNLLCFIYVSFLIDETFGEINDWIALIEREMGGIWRQCMQVNVITVNP</sequence>
<dbReference type="EMBL" id="NITZ01000006">
    <property type="protein sequence ID" value="PHM49176.1"/>
    <property type="molecule type" value="Genomic_DNA"/>
</dbReference>
<reference evidence="2 3" key="1">
    <citation type="journal article" date="2017" name="Nat. Microbiol.">
        <title>Natural product diversity associated with the nematode symbionts Photorhabdus and Xenorhabdus.</title>
        <authorList>
            <person name="Tobias N.J."/>
            <person name="Wolff H."/>
            <person name="Djahanschiri B."/>
            <person name="Grundmann F."/>
            <person name="Kronenwerth M."/>
            <person name="Shi Y.M."/>
            <person name="Simonyi S."/>
            <person name="Grun P."/>
            <person name="Shapiro-Ilan D."/>
            <person name="Pidot S.J."/>
            <person name="Stinear T.P."/>
            <person name="Ebersberger I."/>
            <person name="Bode H.B."/>
        </authorList>
    </citation>
    <scope>NUCLEOTIDE SEQUENCE [LARGE SCALE GENOMIC DNA]</scope>
    <source>
        <strain evidence="2 3">DSM 17902</strain>
    </source>
</reference>
<dbReference type="Proteomes" id="UP000221980">
    <property type="component" value="Unassembled WGS sequence"/>
</dbReference>
<keyword evidence="1" id="KW-0472">Membrane</keyword>
<evidence type="ECO:0000256" key="1">
    <source>
        <dbReference type="SAM" id="Phobius"/>
    </source>
</evidence>
<evidence type="ECO:0000313" key="3">
    <source>
        <dbReference type="Proteomes" id="UP000221980"/>
    </source>
</evidence>
<protein>
    <submittedName>
        <fullName evidence="2">Uncharacterized protein</fullName>
    </submittedName>
</protein>
<evidence type="ECO:0000313" key="2">
    <source>
        <dbReference type="EMBL" id="PHM49176.1"/>
    </source>
</evidence>
<keyword evidence="1" id="KW-0812">Transmembrane</keyword>
<proteinExistence type="predicted"/>
<accession>A0A2D0JS88</accession>
<keyword evidence="3" id="KW-1185">Reference proteome</keyword>
<comment type="caution">
    <text evidence="2">The sequence shown here is derived from an EMBL/GenBank/DDBJ whole genome shotgun (WGS) entry which is preliminary data.</text>
</comment>
<keyword evidence="1" id="KW-1133">Transmembrane helix</keyword>
<organism evidence="2 3">
    <name type="scientific">Xenorhabdus miraniensis</name>
    <dbReference type="NCBI Taxonomy" id="351674"/>
    <lineage>
        <taxon>Bacteria</taxon>
        <taxon>Pseudomonadati</taxon>
        <taxon>Pseudomonadota</taxon>
        <taxon>Gammaproteobacteria</taxon>
        <taxon>Enterobacterales</taxon>
        <taxon>Morganellaceae</taxon>
        <taxon>Xenorhabdus</taxon>
    </lineage>
</organism>